<proteinExistence type="predicted"/>
<organism evidence="2">
    <name type="scientific">Guillardia theta (strain CCMP2712)</name>
    <name type="common">Cryptophyte</name>
    <dbReference type="NCBI Taxonomy" id="905079"/>
    <lineage>
        <taxon>Eukaryota</taxon>
        <taxon>Cryptophyceae</taxon>
        <taxon>Pyrenomonadales</taxon>
        <taxon>Geminigeraceae</taxon>
        <taxon>Guillardia</taxon>
    </lineage>
</organism>
<sequence>MQPQSRNAFRDITNSTVPADSHRFTPTKRMRDPTTTAPCNKNPKVQSWDLEVEAGRARVRSKADAIVAQIVSGPSSRYPGAREGWEVEEQNGLSSYASSSSTIYSSSGKACNRQGLYGTFRKRNGKSVFIPFPVDPNTDTACSTRTAGLESAASSSTVEGCGAVPSSHAATFCNPSLPAAASEVSSSERVKSASQELVCHKLKQERTLLKSSVSEALDQIVAIASASAPQKKHCQTAQSCEAEDIALDPGRTGATGLLSSSSTVTTYSSSKHIFP</sequence>
<reference evidence="4" key="2">
    <citation type="submission" date="2012-11" db="EMBL/GenBank/DDBJ databases">
        <authorList>
            <person name="Kuo A."/>
            <person name="Curtis B.A."/>
            <person name="Tanifuji G."/>
            <person name="Burki F."/>
            <person name="Gruber A."/>
            <person name="Irimia M."/>
            <person name="Maruyama S."/>
            <person name="Arias M.C."/>
            <person name="Ball S.G."/>
            <person name="Gile G.H."/>
            <person name="Hirakawa Y."/>
            <person name="Hopkins J.F."/>
            <person name="Rensing S.A."/>
            <person name="Schmutz J."/>
            <person name="Symeonidi A."/>
            <person name="Elias M."/>
            <person name="Eveleigh R.J."/>
            <person name="Herman E.K."/>
            <person name="Klute M.J."/>
            <person name="Nakayama T."/>
            <person name="Obornik M."/>
            <person name="Reyes-Prieto A."/>
            <person name="Armbrust E.V."/>
            <person name="Aves S.J."/>
            <person name="Beiko R.G."/>
            <person name="Coutinho P."/>
            <person name="Dacks J.B."/>
            <person name="Durnford D.G."/>
            <person name="Fast N.M."/>
            <person name="Green B.R."/>
            <person name="Grisdale C."/>
            <person name="Hempe F."/>
            <person name="Henrissat B."/>
            <person name="Hoppner M.P."/>
            <person name="Ishida K.-I."/>
            <person name="Kim E."/>
            <person name="Koreny L."/>
            <person name="Kroth P.G."/>
            <person name="Liu Y."/>
            <person name="Malik S.-B."/>
            <person name="Maier U.G."/>
            <person name="McRose D."/>
            <person name="Mock T."/>
            <person name="Neilson J.A."/>
            <person name="Onodera N.T."/>
            <person name="Poole A.M."/>
            <person name="Pritham E.J."/>
            <person name="Richards T.A."/>
            <person name="Rocap G."/>
            <person name="Roy S.W."/>
            <person name="Sarai C."/>
            <person name="Schaack S."/>
            <person name="Shirato S."/>
            <person name="Slamovits C.H."/>
            <person name="Spencer D.F."/>
            <person name="Suzuki S."/>
            <person name="Worden A.Z."/>
            <person name="Zauner S."/>
            <person name="Barry K."/>
            <person name="Bell C."/>
            <person name="Bharti A.K."/>
            <person name="Crow J.A."/>
            <person name="Grimwood J."/>
            <person name="Kramer R."/>
            <person name="Lindquist E."/>
            <person name="Lucas S."/>
            <person name="Salamov A."/>
            <person name="McFadden G.I."/>
            <person name="Lane C.E."/>
            <person name="Keeling P.J."/>
            <person name="Gray M.W."/>
            <person name="Grigoriev I.V."/>
            <person name="Archibald J.M."/>
        </authorList>
    </citation>
    <scope>NUCLEOTIDE SEQUENCE</scope>
    <source>
        <strain evidence="4">CCMP2712</strain>
    </source>
</reference>
<dbReference type="Proteomes" id="UP000011087">
    <property type="component" value="Unassembled WGS sequence"/>
</dbReference>
<feature type="compositionally biased region" description="Polar residues" evidence="1">
    <location>
        <begin position="33"/>
        <end position="43"/>
    </location>
</feature>
<dbReference type="HOGENOM" id="CLU_1013547_0_0_1"/>
<evidence type="ECO:0000256" key="1">
    <source>
        <dbReference type="SAM" id="MobiDB-lite"/>
    </source>
</evidence>
<evidence type="ECO:0000313" key="4">
    <source>
        <dbReference type="Proteomes" id="UP000011087"/>
    </source>
</evidence>
<evidence type="ECO:0000313" key="2">
    <source>
        <dbReference type="EMBL" id="EKX52943.1"/>
    </source>
</evidence>
<dbReference type="EMBL" id="JH992971">
    <property type="protein sequence ID" value="EKX52943.1"/>
    <property type="molecule type" value="Genomic_DNA"/>
</dbReference>
<reference evidence="2 4" key="1">
    <citation type="journal article" date="2012" name="Nature">
        <title>Algal genomes reveal evolutionary mosaicism and the fate of nucleomorphs.</title>
        <authorList>
            <consortium name="DOE Joint Genome Institute"/>
            <person name="Curtis B.A."/>
            <person name="Tanifuji G."/>
            <person name="Burki F."/>
            <person name="Gruber A."/>
            <person name="Irimia M."/>
            <person name="Maruyama S."/>
            <person name="Arias M.C."/>
            <person name="Ball S.G."/>
            <person name="Gile G.H."/>
            <person name="Hirakawa Y."/>
            <person name="Hopkins J.F."/>
            <person name="Kuo A."/>
            <person name="Rensing S.A."/>
            <person name="Schmutz J."/>
            <person name="Symeonidi A."/>
            <person name="Elias M."/>
            <person name="Eveleigh R.J."/>
            <person name="Herman E.K."/>
            <person name="Klute M.J."/>
            <person name="Nakayama T."/>
            <person name="Obornik M."/>
            <person name="Reyes-Prieto A."/>
            <person name="Armbrust E.V."/>
            <person name="Aves S.J."/>
            <person name="Beiko R.G."/>
            <person name="Coutinho P."/>
            <person name="Dacks J.B."/>
            <person name="Durnford D.G."/>
            <person name="Fast N.M."/>
            <person name="Green B.R."/>
            <person name="Grisdale C.J."/>
            <person name="Hempel F."/>
            <person name="Henrissat B."/>
            <person name="Hoppner M.P."/>
            <person name="Ishida K."/>
            <person name="Kim E."/>
            <person name="Koreny L."/>
            <person name="Kroth P.G."/>
            <person name="Liu Y."/>
            <person name="Malik S.B."/>
            <person name="Maier U.G."/>
            <person name="McRose D."/>
            <person name="Mock T."/>
            <person name="Neilson J.A."/>
            <person name="Onodera N.T."/>
            <person name="Poole A.M."/>
            <person name="Pritham E.J."/>
            <person name="Richards T.A."/>
            <person name="Rocap G."/>
            <person name="Roy S.W."/>
            <person name="Sarai C."/>
            <person name="Schaack S."/>
            <person name="Shirato S."/>
            <person name="Slamovits C.H."/>
            <person name="Spencer D.F."/>
            <person name="Suzuki S."/>
            <person name="Worden A.Z."/>
            <person name="Zauner S."/>
            <person name="Barry K."/>
            <person name="Bell C."/>
            <person name="Bharti A.K."/>
            <person name="Crow J.A."/>
            <person name="Grimwood J."/>
            <person name="Kramer R."/>
            <person name="Lindquist E."/>
            <person name="Lucas S."/>
            <person name="Salamov A."/>
            <person name="McFadden G.I."/>
            <person name="Lane C.E."/>
            <person name="Keeling P.J."/>
            <person name="Gray M.W."/>
            <person name="Grigoriev I.V."/>
            <person name="Archibald J.M."/>
        </authorList>
    </citation>
    <scope>NUCLEOTIDE SEQUENCE</scope>
    <source>
        <strain evidence="2 4">CCMP2712</strain>
    </source>
</reference>
<evidence type="ECO:0000313" key="3">
    <source>
        <dbReference type="EnsemblProtists" id="EKX52943"/>
    </source>
</evidence>
<dbReference type="KEGG" id="gtt:GUITHDRAFT_133348"/>
<dbReference type="RefSeq" id="XP_005839923.1">
    <property type="nucleotide sequence ID" value="XM_005839866.1"/>
</dbReference>
<dbReference type="GeneID" id="17309588"/>
<dbReference type="EnsemblProtists" id="EKX52943">
    <property type="protein sequence ID" value="EKX52943"/>
    <property type="gene ID" value="GUITHDRAFT_133348"/>
</dbReference>
<protein>
    <submittedName>
        <fullName evidence="2 3">Uncharacterized protein</fullName>
    </submittedName>
</protein>
<name>L1JXX5_GUITC</name>
<dbReference type="AlphaFoldDB" id="L1JXX5"/>
<feature type="region of interest" description="Disordered" evidence="1">
    <location>
        <begin position="1"/>
        <end position="43"/>
    </location>
</feature>
<reference evidence="3" key="3">
    <citation type="submission" date="2016-03" db="UniProtKB">
        <authorList>
            <consortium name="EnsemblProtists"/>
        </authorList>
    </citation>
    <scope>IDENTIFICATION</scope>
</reference>
<dbReference type="PaxDb" id="55529-EKX52943"/>
<feature type="compositionally biased region" description="Polar residues" evidence="1">
    <location>
        <begin position="1"/>
        <end position="18"/>
    </location>
</feature>
<keyword evidence="4" id="KW-1185">Reference proteome</keyword>
<gene>
    <name evidence="2" type="ORF">GUITHDRAFT_133348</name>
</gene>
<accession>L1JXX5</accession>